<evidence type="ECO:0000313" key="2">
    <source>
        <dbReference type="EMBL" id="KAI1692980.1"/>
    </source>
</evidence>
<sequence length="137" mass="14056">MPAACGSAPPSIPRSRRRRRRPCATGCCATIAAPGWSGPMREAAFEGDSWRAALLNTNINLDYEDWRAAIVISKSGGSAELGFGDGRTGTLPASGAQMPVRGQSGTAFNALKPGDVIAVAPEGGVFALRSIPKVSGG</sequence>
<reference evidence="2" key="1">
    <citation type="submission" date="2022-01" db="EMBL/GenBank/DDBJ databases">
        <title>Genome Sequence Resource for Two Populations of Ditylenchus destructor, the Migratory Endoparasitic Phytonematode.</title>
        <authorList>
            <person name="Zhang H."/>
            <person name="Lin R."/>
            <person name="Xie B."/>
        </authorList>
    </citation>
    <scope>NUCLEOTIDE SEQUENCE</scope>
    <source>
        <strain evidence="2">BazhouSP</strain>
    </source>
</reference>
<proteinExistence type="predicted"/>
<dbReference type="EMBL" id="JAKKPZ010000690">
    <property type="protein sequence ID" value="KAI1692980.1"/>
    <property type="molecule type" value="Genomic_DNA"/>
</dbReference>
<dbReference type="Gene3D" id="2.40.50.140">
    <property type="entry name" value="Nucleic acid-binding proteins"/>
    <property type="match status" value="1"/>
</dbReference>
<dbReference type="Pfam" id="PF17092">
    <property type="entry name" value="PCB_OB"/>
    <property type="match status" value="1"/>
</dbReference>
<gene>
    <name evidence="2" type="ORF">DdX_20900</name>
</gene>
<accession>A0AAD4MFL9</accession>
<organism evidence="2 3">
    <name type="scientific">Ditylenchus destructor</name>
    <dbReference type="NCBI Taxonomy" id="166010"/>
    <lineage>
        <taxon>Eukaryota</taxon>
        <taxon>Metazoa</taxon>
        <taxon>Ecdysozoa</taxon>
        <taxon>Nematoda</taxon>
        <taxon>Chromadorea</taxon>
        <taxon>Rhabditida</taxon>
        <taxon>Tylenchina</taxon>
        <taxon>Tylenchomorpha</taxon>
        <taxon>Sphaerularioidea</taxon>
        <taxon>Anguinidae</taxon>
        <taxon>Anguininae</taxon>
        <taxon>Ditylenchus</taxon>
    </lineage>
</organism>
<keyword evidence="3" id="KW-1185">Reference proteome</keyword>
<dbReference type="InterPro" id="IPR031376">
    <property type="entry name" value="PCB_OB"/>
</dbReference>
<evidence type="ECO:0000313" key="3">
    <source>
        <dbReference type="Proteomes" id="UP001201812"/>
    </source>
</evidence>
<name>A0AAD4MFL9_9BILA</name>
<feature type="domain" description="Penicillin-binding protein OB-like" evidence="1">
    <location>
        <begin position="36"/>
        <end position="134"/>
    </location>
</feature>
<dbReference type="InterPro" id="IPR012340">
    <property type="entry name" value="NA-bd_OB-fold"/>
</dbReference>
<dbReference type="AlphaFoldDB" id="A0AAD4MFL9"/>
<protein>
    <submittedName>
        <fullName evidence="2">Penicillin-binding protein OB-like domain-containing protein</fullName>
    </submittedName>
</protein>
<dbReference type="Proteomes" id="UP001201812">
    <property type="component" value="Unassembled WGS sequence"/>
</dbReference>
<comment type="caution">
    <text evidence="2">The sequence shown here is derived from an EMBL/GenBank/DDBJ whole genome shotgun (WGS) entry which is preliminary data.</text>
</comment>
<evidence type="ECO:0000259" key="1">
    <source>
        <dbReference type="Pfam" id="PF17092"/>
    </source>
</evidence>